<dbReference type="EMBL" id="FMUS01000065">
    <property type="protein sequence ID" value="SCZ11792.1"/>
    <property type="molecule type" value="Genomic_DNA"/>
</dbReference>
<organism evidence="1 2">
    <name type="scientific">Alkaliphilus peptidifermentans DSM 18978</name>
    <dbReference type="NCBI Taxonomy" id="1120976"/>
    <lineage>
        <taxon>Bacteria</taxon>
        <taxon>Bacillati</taxon>
        <taxon>Bacillota</taxon>
        <taxon>Clostridia</taxon>
        <taxon>Peptostreptococcales</taxon>
        <taxon>Natronincolaceae</taxon>
        <taxon>Alkaliphilus</taxon>
    </lineage>
</organism>
<keyword evidence="2" id="KW-1185">Reference proteome</keyword>
<dbReference type="AlphaFoldDB" id="A0A1G5LG31"/>
<evidence type="ECO:0000313" key="2">
    <source>
        <dbReference type="Proteomes" id="UP000198636"/>
    </source>
</evidence>
<dbReference type="InterPro" id="IPR047650">
    <property type="entry name" value="Transpos_IS110"/>
</dbReference>
<evidence type="ECO:0008006" key="3">
    <source>
        <dbReference type="Google" id="ProtNLM"/>
    </source>
</evidence>
<dbReference type="Proteomes" id="UP000198636">
    <property type="component" value="Unassembled WGS sequence"/>
</dbReference>
<accession>A0A1G5LG31</accession>
<dbReference type="PANTHER" id="PTHR33055">
    <property type="entry name" value="TRANSPOSASE FOR INSERTION SEQUENCE ELEMENT IS1111A"/>
    <property type="match status" value="1"/>
</dbReference>
<gene>
    <name evidence="1" type="ORF">SAMN03080606_04384</name>
</gene>
<protein>
    <recommendedName>
        <fullName evidence="3">Transposase IS116/IS110/IS902 family protein</fullName>
    </recommendedName>
</protein>
<reference evidence="1 2" key="1">
    <citation type="submission" date="2016-10" db="EMBL/GenBank/DDBJ databases">
        <authorList>
            <person name="de Groot N.N."/>
        </authorList>
    </citation>
    <scope>NUCLEOTIDE SEQUENCE [LARGE SCALE GENOMIC DNA]</scope>
    <source>
        <strain evidence="1 2">DSM 18978</strain>
    </source>
</reference>
<proteinExistence type="predicted"/>
<dbReference type="PANTHER" id="PTHR33055:SF3">
    <property type="entry name" value="PUTATIVE TRANSPOSASE FOR IS117-RELATED"/>
    <property type="match status" value="1"/>
</dbReference>
<name>A0A1G5LG31_9FIRM</name>
<evidence type="ECO:0000313" key="1">
    <source>
        <dbReference type="EMBL" id="SCZ11792.1"/>
    </source>
</evidence>
<sequence>MSKRGTSIGRRALYSIALSCVRKKSNGQPVNPFLLEYYQTNLAGKKKKVALVAIMHKLLKYIFSILKNEKSYEVRNPKLHAKMYLENHSRLAA</sequence>
<dbReference type="STRING" id="1120976.SAMN03080606_04384"/>
<dbReference type="OrthoDB" id="9811278at2"/>